<feature type="compositionally biased region" description="Pro residues" evidence="1">
    <location>
        <begin position="231"/>
        <end position="245"/>
    </location>
</feature>
<dbReference type="OrthoDB" id="10267622at2759"/>
<dbReference type="AlphaFoldDB" id="A0A0C3Q3Z3"/>
<reference evidence="2 3" key="1">
    <citation type="submission" date="2014-04" db="EMBL/GenBank/DDBJ databases">
        <authorList>
            <consortium name="DOE Joint Genome Institute"/>
            <person name="Kuo A."/>
            <person name="Girlanda M."/>
            <person name="Perotto S."/>
            <person name="Kohler A."/>
            <person name="Nagy L.G."/>
            <person name="Floudas D."/>
            <person name="Copeland A."/>
            <person name="Barry K.W."/>
            <person name="Cichocki N."/>
            <person name="Veneault-Fourrey C."/>
            <person name="LaButti K."/>
            <person name="Lindquist E.A."/>
            <person name="Lipzen A."/>
            <person name="Lundell T."/>
            <person name="Morin E."/>
            <person name="Murat C."/>
            <person name="Sun H."/>
            <person name="Tunlid A."/>
            <person name="Henrissat B."/>
            <person name="Grigoriev I.V."/>
            <person name="Hibbett D.S."/>
            <person name="Martin F."/>
            <person name="Nordberg H.P."/>
            <person name="Cantor M.N."/>
            <person name="Hua S.X."/>
        </authorList>
    </citation>
    <scope>NUCLEOTIDE SEQUENCE [LARGE SCALE GENOMIC DNA]</scope>
    <source>
        <strain evidence="2 3">MUT 4182</strain>
    </source>
</reference>
<feature type="compositionally biased region" description="Basic and acidic residues" evidence="1">
    <location>
        <begin position="170"/>
        <end position="201"/>
    </location>
</feature>
<organism evidence="2 3">
    <name type="scientific">Tulasnella calospora MUT 4182</name>
    <dbReference type="NCBI Taxonomy" id="1051891"/>
    <lineage>
        <taxon>Eukaryota</taxon>
        <taxon>Fungi</taxon>
        <taxon>Dikarya</taxon>
        <taxon>Basidiomycota</taxon>
        <taxon>Agaricomycotina</taxon>
        <taxon>Agaricomycetes</taxon>
        <taxon>Cantharellales</taxon>
        <taxon>Tulasnellaceae</taxon>
        <taxon>Tulasnella</taxon>
    </lineage>
</organism>
<feature type="compositionally biased region" description="Acidic residues" evidence="1">
    <location>
        <begin position="214"/>
        <end position="225"/>
    </location>
</feature>
<reference evidence="3" key="2">
    <citation type="submission" date="2015-01" db="EMBL/GenBank/DDBJ databases">
        <title>Evolutionary Origins and Diversification of the Mycorrhizal Mutualists.</title>
        <authorList>
            <consortium name="DOE Joint Genome Institute"/>
            <consortium name="Mycorrhizal Genomics Consortium"/>
            <person name="Kohler A."/>
            <person name="Kuo A."/>
            <person name="Nagy L.G."/>
            <person name="Floudas D."/>
            <person name="Copeland A."/>
            <person name="Barry K.W."/>
            <person name="Cichocki N."/>
            <person name="Veneault-Fourrey C."/>
            <person name="LaButti K."/>
            <person name="Lindquist E.A."/>
            <person name="Lipzen A."/>
            <person name="Lundell T."/>
            <person name="Morin E."/>
            <person name="Murat C."/>
            <person name="Riley R."/>
            <person name="Ohm R."/>
            <person name="Sun H."/>
            <person name="Tunlid A."/>
            <person name="Henrissat B."/>
            <person name="Grigoriev I.V."/>
            <person name="Hibbett D.S."/>
            <person name="Martin F."/>
        </authorList>
    </citation>
    <scope>NUCLEOTIDE SEQUENCE [LARGE SCALE GENOMIC DNA]</scope>
    <source>
        <strain evidence="3">MUT 4182</strain>
    </source>
</reference>
<dbReference type="HOGENOM" id="CLU_970416_0_0_1"/>
<accession>A0A0C3Q3Z3</accession>
<evidence type="ECO:0000313" key="3">
    <source>
        <dbReference type="Proteomes" id="UP000054248"/>
    </source>
</evidence>
<feature type="compositionally biased region" description="Basic and acidic residues" evidence="1">
    <location>
        <begin position="145"/>
        <end position="156"/>
    </location>
</feature>
<feature type="compositionally biased region" description="Polar residues" evidence="1">
    <location>
        <begin position="251"/>
        <end position="265"/>
    </location>
</feature>
<keyword evidence="3" id="KW-1185">Reference proteome</keyword>
<dbReference type="Proteomes" id="UP000054248">
    <property type="component" value="Unassembled WGS sequence"/>
</dbReference>
<proteinExistence type="predicted"/>
<protein>
    <submittedName>
        <fullName evidence="2">Uncharacterized protein</fullName>
    </submittedName>
</protein>
<sequence length="288" mass="32575">MLSKVMVAVGLKKKICGYCNAAPAHEGFDYCSKTCGKLAKMQVPSPPASGPPRNAARSSRGRGRGARDHGPPSPRMCHTCGTRPVYKNRDYCSRSCSEGIPWNPPASAPAYSSGRNTDNRNRHLGPPRADYSRDRRYSDYNPRAPDSRRQPRRDYPSSDDENLPDTPTSRVDRVLPHERQQGRHQERQQGRQQERQPERQHGRQQGRNTRQEEVEQEENYDDLEDTYTPPYREPPGAPPAPPPKPSYGKPQTRQPSALTSGSPWPSKTPQPRPRPRELGPYDEPYQSD</sequence>
<feature type="region of interest" description="Disordered" evidence="1">
    <location>
        <begin position="102"/>
        <end position="288"/>
    </location>
</feature>
<evidence type="ECO:0000313" key="2">
    <source>
        <dbReference type="EMBL" id="KIO17886.1"/>
    </source>
</evidence>
<dbReference type="EMBL" id="KN823334">
    <property type="protein sequence ID" value="KIO17886.1"/>
    <property type="molecule type" value="Genomic_DNA"/>
</dbReference>
<name>A0A0C3Q3Z3_9AGAM</name>
<feature type="region of interest" description="Disordered" evidence="1">
    <location>
        <begin position="41"/>
        <end position="77"/>
    </location>
</feature>
<gene>
    <name evidence="2" type="ORF">M407DRAFT_32440</name>
</gene>
<evidence type="ECO:0000256" key="1">
    <source>
        <dbReference type="SAM" id="MobiDB-lite"/>
    </source>
</evidence>